<evidence type="ECO:0000313" key="2">
    <source>
        <dbReference type="EMBL" id="MDT8899864.1"/>
    </source>
</evidence>
<dbReference type="Pfam" id="PF01592">
    <property type="entry name" value="NifU_N"/>
    <property type="match status" value="1"/>
</dbReference>
<dbReference type="PANTHER" id="PTHR10093">
    <property type="entry name" value="IRON-SULFUR CLUSTER ASSEMBLY ENZYME NIFU HOMOLOG"/>
    <property type="match status" value="1"/>
</dbReference>
<protein>
    <submittedName>
        <fullName evidence="2">Iron-sulfur cluster assembly scaffold protein</fullName>
    </submittedName>
</protein>
<dbReference type="SUPFAM" id="SSF82649">
    <property type="entry name" value="SufE/NifU"/>
    <property type="match status" value="1"/>
</dbReference>
<name>A0ABU3NSS0_9FIRM</name>
<accession>A0ABU3NSS0</accession>
<dbReference type="Gene3D" id="3.90.1010.10">
    <property type="match status" value="1"/>
</dbReference>
<reference evidence="2 3" key="1">
    <citation type="submission" date="2023-07" db="EMBL/GenBank/DDBJ databases">
        <title>The novel representative of Negativicutes class, Anaeroselena agilis gen. nov. sp. nov.</title>
        <authorList>
            <person name="Prokofeva M.I."/>
            <person name="Elcheninov A.G."/>
            <person name="Klyukina A."/>
            <person name="Kublanov I.V."/>
            <person name="Frolov E.N."/>
            <person name="Podosokorskaya O.A."/>
        </authorList>
    </citation>
    <scope>NUCLEOTIDE SEQUENCE [LARGE SCALE GENOMIC DNA]</scope>
    <source>
        <strain evidence="2 3">4137-cl</strain>
    </source>
</reference>
<evidence type="ECO:0000313" key="3">
    <source>
        <dbReference type="Proteomes" id="UP001254848"/>
    </source>
</evidence>
<dbReference type="CDD" id="cd06664">
    <property type="entry name" value="IscU_like"/>
    <property type="match status" value="1"/>
</dbReference>
<dbReference type="Proteomes" id="UP001254848">
    <property type="component" value="Unassembled WGS sequence"/>
</dbReference>
<organism evidence="2 3">
    <name type="scientific">Anaeroselena agilis</name>
    <dbReference type="NCBI Taxonomy" id="3063788"/>
    <lineage>
        <taxon>Bacteria</taxon>
        <taxon>Bacillati</taxon>
        <taxon>Bacillota</taxon>
        <taxon>Negativicutes</taxon>
        <taxon>Acetonemataceae</taxon>
        <taxon>Anaeroselena</taxon>
    </lineage>
</organism>
<feature type="domain" description="NIF system FeS cluster assembly NifU N-terminal" evidence="1">
    <location>
        <begin position="1"/>
        <end position="122"/>
    </location>
</feature>
<comment type="caution">
    <text evidence="2">The sequence shown here is derived from an EMBL/GenBank/DDBJ whole genome shotgun (WGS) entry which is preliminary data.</text>
</comment>
<dbReference type="EMBL" id="JAUOZS010000001">
    <property type="protein sequence ID" value="MDT8899864.1"/>
    <property type="molecule type" value="Genomic_DNA"/>
</dbReference>
<keyword evidence="3" id="KW-1185">Reference proteome</keyword>
<dbReference type="InterPro" id="IPR002871">
    <property type="entry name" value="NIF_FeS_clus_asmbl_NifU_N"/>
</dbReference>
<dbReference type="RefSeq" id="WP_413778431.1">
    <property type="nucleotide sequence ID" value="NZ_JAUOZS010000001.1"/>
</dbReference>
<evidence type="ECO:0000259" key="1">
    <source>
        <dbReference type="Pfam" id="PF01592"/>
    </source>
</evidence>
<gene>
    <name evidence="2" type="ORF">Q4T40_01190</name>
</gene>
<proteinExistence type="predicted"/>
<sequence length="131" mass="14389">MYSEKVMEHYMMPRNAWHMPEADGVGCVYSGECGDKFTMFIRVCGDIIRDVSFLASGCGAAIAAGSLTTMLARGKTIKEALKITEEDVIRALGGLPAAKQHCSDLSVSALQTAIMDYLAKQQREIKEFFEN</sequence>